<evidence type="ECO:0000256" key="1">
    <source>
        <dbReference type="SAM" id="MobiDB-lite"/>
    </source>
</evidence>
<feature type="region of interest" description="Disordered" evidence="1">
    <location>
        <begin position="719"/>
        <end position="745"/>
    </location>
</feature>
<dbReference type="EMBL" id="BPQB01000045">
    <property type="protein sequence ID" value="GJE95057.1"/>
    <property type="molecule type" value="Genomic_DNA"/>
</dbReference>
<sequence>MSDGENRTAGQTVPGALDADDHNLFVTDHGAHAERCENASSHAAKGDQSEIAMDDLKDATSETDVTAGWTYLLSAGQDYDKENIERWKFELDNLLVFAALFSGVVTAFSIESYSWLTPDPADVTNQLLLQISAQLASFSMTPGFANSTAPIAVITSSFTPDHTDVLINMLWFLSLTFSLIAVFFAIAAQQWIRALPIPRHIPLKDSIRLWQSRRTHFIGFQVPNIIIILPVLLQVAVILFLVGLYYLLQSLNHPITTAFAIVAGIPFFLYGLSLFGPLLFPSNPFKSPIVPVAMFVVNWAIMVLGVLAIILFFVPFIIVVGLLMLWATRAPGNREYYYTFALYIRRAIDWYLALAQKHSRFMSSIFTRDQDFWTAREVRALARKGAAAAAEQFGDALALAPCAVPRHELARLRACLRSLPPRQRMNVVLCWATLYSGTYDAQDFDQVNEWAPVNVGLLRGVDAAFARAFAPCLVDALPRDWAACDWVAGCANTTSVLVLLARIVCTGCGDAELDRRVTRTLLEVVRCQRLEDIKLYGGGENFRFPAVCLFDCFTTCPDVLSPEDLTAFMALTGARLPVLHALNDKFAQRFTTHQTEYVLASAGIALRALARADDTAWPALAPVALAFLRALDAFVCAERTGIRFVGALAAERPRELLIVTPRAARVISESVVRLAEAGRLPEDLQGALMEHLAAVWAGQRGFREAAEALSSFAETMKMDAGSGASSGRPGRHEAVLNSVMPTQPY</sequence>
<reference evidence="4 5" key="1">
    <citation type="submission" date="2021-08" db="EMBL/GenBank/DDBJ databases">
        <title>Draft Genome Sequence of Phanerochaete sordida strain YK-624.</title>
        <authorList>
            <person name="Mori T."/>
            <person name="Dohra H."/>
            <person name="Suzuki T."/>
            <person name="Kawagishi H."/>
            <person name="Hirai H."/>
        </authorList>
    </citation>
    <scope>NUCLEOTIDE SEQUENCE [LARGE SCALE GENOMIC DNA]</scope>
    <source>
        <strain evidence="4 5">YK-624</strain>
    </source>
</reference>
<dbReference type="Pfam" id="PF20153">
    <property type="entry name" value="DUF6535"/>
    <property type="match status" value="1"/>
</dbReference>
<protein>
    <recommendedName>
        <fullName evidence="3">DUF6535 domain-containing protein</fullName>
    </recommendedName>
</protein>
<evidence type="ECO:0000313" key="5">
    <source>
        <dbReference type="Proteomes" id="UP000703269"/>
    </source>
</evidence>
<feature type="transmembrane region" description="Helical" evidence="2">
    <location>
        <begin position="258"/>
        <end position="280"/>
    </location>
</feature>
<feature type="domain" description="DUF6535" evidence="3">
    <location>
        <begin position="69"/>
        <end position="249"/>
    </location>
</feature>
<proteinExistence type="predicted"/>
<organism evidence="4 5">
    <name type="scientific">Phanerochaete sordida</name>
    <dbReference type="NCBI Taxonomy" id="48140"/>
    <lineage>
        <taxon>Eukaryota</taxon>
        <taxon>Fungi</taxon>
        <taxon>Dikarya</taxon>
        <taxon>Basidiomycota</taxon>
        <taxon>Agaricomycotina</taxon>
        <taxon>Agaricomycetes</taxon>
        <taxon>Polyporales</taxon>
        <taxon>Phanerochaetaceae</taxon>
        <taxon>Phanerochaete</taxon>
    </lineage>
</organism>
<comment type="caution">
    <text evidence="4">The sequence shown here is derived from an EMBL/GenBank/DDBJ whole genome shotgun (WGS) entry which is preliminary data.</text>
</comment>
<feature type="transmembrane region" description="Helical" evidence="2">
    <location>
        <begin position="91"/>
        <end position="110"/>
    </location>
</feature>
<keyword evidence="2" id="KW-1133">Transmembrane helix</keyword>
<dbReference type="Proteomes" id="UP000703269">
    <property type="component" value="Unassembled WGS sequence"/>
</dbReference>
<dbReference type="OrthoDB" id="2803887at2759"/>
<keyword evidence="5" id="KW-1185">Reference proteome</keyword>
<keyword evidence="2" id="KW-0472">Membrane</keyword>
<evidence type="ECO:0000313" key="4">
    <source>
        <dbReference type="EMBL" id="GJE95057.1"/>
    </source>
</evidence>
<evidence type="ECO:0000256" key="2">
    <source>
        <dbReference type="SAM" id="Phobius"/>
    </source>
</evidence>
<name>A0A9P3GHF4_9APHY</name>
<keyword evidence="2" id="KW-0812">Transmembrane</keyword>
<feature type="transmembrane region" description="Helical" evidence="2">
    <location>
        <begin position="165"/>
        <end position="188"/>
    </location>
</feature>
<gene>
    <name evidence="4" type="ORF">PsYK624_112360</name>
</gene>
<feature type="transmembrane region" description="Helical" evidence="2">
    <location>
        <begin position="292"/>
        <end position="324"/>
    </location>
</feature>
<dbReference type="InterPro" id="IPR045338">
    <property type="entry name" value="DUF6535"/>
</dbReference>
<feature type="transmembrane region" description="Helical" evidence="2">
    <location>
        <begin position="336"/>
        <end position="354"/>
    </location>
</feature>
<feature type="transmembrane region" description="Helical" evidence="2">
    <location>
        <begin position="222"/>
        <end position="246"/>
    </location>
</feature>
<accession>A0A9P3GHF4</accession>
<dbReference type="AlphaFoldDB" id="A0A9P3GHF4"/>
<evidence type="ECO:0000259" key="3">
    <source>
        <dbReference type="Pfam" id="PF20153"/>
    </source>
</evidence>